<dbReference type="InterPro" id="IPR051952">
    <property type="entry name" value="Golgi-autophagy_related"/>
</dbReference>
<reference evidence="9 10" key="1">
    <citation type="submission" date="2018-11" db="EMBL/GenBank/DDBJ databases">
        <title>Genome sequence of Apiotrichum porosum DSM 27194.</title>
        <authorList>
            <person name="Aliyu H."/>
            <person name="Gorte O."/>
            <person name="Ochsenreither K."/>
        </authorList>
    </citation>
    <scope>NUCLEOTIDE SEQUENCE [LARGE SCALE GENOMIC DNA]</scope>
    <source>
        <strain evidence="9 10">DSM 27194</strain>
    </source>
</reference>
<comment type="caution">
    <text evidence="9">The sequence shown here is derived from an EMBL/GenBank/DDBJ whole genome shotgun (WGS) entry which is preliminary data.</text>
</comment>
<evidence type="ECO:0000313" key="10">
    <source>
        <dbReference type="Proteomes" id="UP000279236"/>
    </source>
</evidence>
<feature type="region of interest" description="Disordered" evidence="7">
    <location>
        <begin position="324"/>
        <end position="382"/>
    </location>
</feature>
<feature type="compositionally biased region" description="Basic and acidic residues" evidence="7">
    <location>
        <begin position="274"/>
        <end position="287"/>
    </location>
</feature>
<dbReference type="PROSITE" id="PS50913">
    <property type="entry name" value="GRIP"/>
    <property type="match status" value="1"/>
</dbReference>
<dbReference type="RefSeq" id="XP_028480486.1">
    <property type="nucleotide sequence ID" value="XM_028616629.1"/>
</dbReference>
<dbReference type="GO" id="GO:0005794">
    <property type="term" value="C:Golgi apparatus"/>
    <property type="evidence" value="ECO:0007669"/>
    <property type="project" value="TreeGrafter"/>
</dbReference>
<dbReference type="SMART" id="SM00755">
    <property type="entry name" value="Grip"/>
    <property type="match status" value="1"/>
</dbReference>
<feature type="compositionally biased region" description="Low complexity" evidence="7">
    <location>
        <begin position="50"/>
        <end position="62"/>
    </location>
</feature>
<keyword evidence="3" id="KW-0963">Cytoplasm</keyword>
<accession>A0A427YB19</accession>
<feature type="compositionally biased region" description="Basic and acidic residues" evidence="7">
    <location>
        <begin position="778"/>
        <end position="791"/>
    </location>
</feature>
<evidence type="ECO:0000256" key="6">
    <source>
        <dbReference type="SAM" id="Coils"/>
    </source>
</evidence>
<dbReference type="InterPro" id="IPR000237">
    <property type="entry name" value="GRIP_dom"/>
</dbReference>
<feature type="compositionally biased region" description="Low complexity" evidence="7">
    <location>
        <begin position="145"/>
        <end position="158"/>
    </location>
</feature>
<organism evidence="9 10">
    <name type="scientific">Apiotrichum porosum</name>
    <dbReference type="NCBI Taxonomy" id="105984"/>
    <lineage>
        <taxon>Eukaryota</taxon>
        <taxon>Fungi</taxon>
        <taxon>Dikarya</taxon>
        <taxon>Basidiomycota</taxon>
        <taxon>Agaricomycotina</taxon>
        <taxon>Tremellomycetes</taxon>
        <taxon>Trichosporonales</taxon>
        <taxon>Trichosporonaceae</taxon>
        <taxon>Apiotrichum</taxon>
    </lineage>
</organism>
<evidence type="ECO:0000313" key="9">
    <source>
        <dbReference type="EMBL" id="RSH88278.1"/>
    </source>
</evidence>
<evidence type="ECO:0000256" key="3">
    <source>
        <dbReference type="ARBA" id="ARBA00022490"/>
    </source>
</evidence>
<comment type="subcellular location">
    <subcellularLocation>
        <location evidence="2">Cytoplasm</location>
    </subcellularLocation>
    <subcellularLocation>
        <location evidence="1">Endomembrane system</location>
        <topology evidence="1">Peripheral membrane protein</topology>
    </subcellularLocation>
</comment>
<evidence type="ECO:0000256" key="2">
    <source>
        <dbReference type="ARBA" id="ARBA00004496"/>
    </source>
</evidence>
<keyword evidence="10" id="KW-1185">Reference proteome</keyword>
<dbReference type="OrthoDB" id="1926336at2759"/>
<dbReference type="Pfam" id="PF01465">
    <property type="entry name" value="GRIP"/>
    <property type="match status" value="1"/>
</dbReference>
<evidence type="ECO:0000256" key="7">
    <source>
        <dbReference type="SAM" id="MobiDB-lite"/>
    </source>
</evidence>
<dbReference type="AlphaFoldDB" id="A0A427YB19"/>
<name>A0A427YB19_9TREE</name>
<evidence type="ECO:0000259" key="8">
    <source>
        <dbReference type="PROSITE" id="PS50913"/>
    </source>
</evidence>
<feature type="region of interest" description="Disordered" evidence="7">
    <location>
        <begin position="121"/>
        <end position="287"/>
    </location>
</feature>
<dbReference type="Gene3D" id="1.10.220.60">
    <property type="entry name" value="GRIP domain"/>
    <property type="match status" value="1"/>
</dbReference>
<gene>
    <name evidence="9" type="ORF">EHS24_000812</name>
</gene>
<evidence type="ECO:0000256" key="5">
    <source>
        <dbReference type="ARBA" id="ARBA00023136"/>
    </source>
</evidence>
<evidence type="ECO:0000256" key="1">
    <source>
        <dbReference type="ARBA" id="ARBA00004184"/>
    </source>
</evidence>
<feature type="compositionally biased region" description="Low complexity" evidence="7">
    <location>
        <begin position="324"/>
        <end position="341"/>
    </location>
</feature>
<proteinExistence type="predicted"/>
<feature type="region of interest" description="Disordered" evidence="7">
    <location>
        <begin position="772"/>
        <end position="791"/>
    </location>
</feature>
<dbReference type="GeneID" id="39585355"/>
<feature type="compositionally biased region" description="Pro residues" evidence="7">
    <location>
        <begin position="909"/>
        <end position="919"/>
    </location>
</feature>
<feature type="compositionally biased region" description="Low complexity" evidence="7">
    <location>
        <begin position="83"/>
        <end position="95"/>
    </location>
</feature>
<keyword evidence="5" id="KW-0472">Membrane</keyword>
<feature type="coiled-coil region" evidence="6">
    <location>
        <begin position="500"/>
        <end position="598"/>
    </location>
</feature>
<dbReference type="EMBL" id="RSCE01000001">
    <property type="protein sequence ID" value="RSH88278.1"/>
    <property type="molecule type" value="Genomic_DNA"/>
</dbReference>
<feature type="region of interest" description="Disordered" evidence="7">
    <location>
        <begin position="32"/>
        <end position="101"/>
    </location>
</feature>
<evidence type="ECO:0000256" key="4">
    <source>
        <dbReference type="ARBA" id="ARBA00023054"/>
    </source>
</evidence>
<feature type="region of interest" description="Disordered" evidence="7">
    <location>
        <begin position="859"/>
        <end position="935"/>
    </location>
</feature>
<dbReference type="Proteomes" id="UP000279236">
    <property type="component" value="Unassembled WGS sequence"/>
</dbReference>
<dbReference type="PANTHER" id="PTHR23157">
    <property type="entry name" value="GRIP AND COILED-COIL DOMAIN-CONTAINING PROTEIN 1"/>
    <property type="match status" value="1"/>
</dbReference>
<feature type="region of interest" description="Disordered" evidence="7">
    <location>
        <begin position="685"/>
        <end position="708"/>
    </location>
</feature>
<sequence>MFSGVSLSDRLKAAVNQLEATGTSLQARAIAASGTPPAPGAQAGSSRPMSPATAPASGAAAGLPKIVTNGVPPSDKTSEKDVAAAASKDASTSPSRVTSATHLAESALSGLRKSLHLRASMEGGRPSATDLASPTKDSPTKAKEATSPSSRPTSPAARLQAPFSLGSVATSAVPSEKASPAVVDAALPPPVDSSDPATLPLPATPAEPLSGDPLGASPHIVPADKEEVEVSGPPTPAHEETEEEPEEQPKTGAAKKKNKKKKKKAAAAAAAAADTEKKAEAEKKVVDAEKPVDPVQALKDKIAEKPDEPIVEPIVEPVAEPVAETAAETAADPAAEPVVETKAADTETETPAPASVSVEAKAEEGELAVPVSPSKEDDPDKRLPDVERRFEDLSKRFIDLLQQQTAANKVIKELTPLDGISDADALDGWVRMVSGKVEMMTGEIARLQGKLNLQDSRIEELRDTHRLEGNSQTELIGKLRQQLSTAETNLSSKAGDLLALNQLRADLAKAQTHAKEEEEKRAKAISLLKTVRAKNVKVEKEKEEIEKDRAAERAERSKAVDEVEKVKAEREREANSLRKGFERELASLKERSEKELAAKKGAWELEMITTKATHAKELSNKGTKISALEATVKELQSIKASQFETIQARQAESEAARSEMEGLQGRTKELEFQLREAEERIALLEDAPRSPAPDAAAAHAPRETGTSAAEVQRLLADADSRAETKLSELRFRVRALERERNELEEDWASKLGQRVKELEALRQTIADKEAEVTTSAAARRERDARIDAQDAERRDLERQMVELRAAVDEAHADVAVALEAEKAARDELAAAHAATTGVQTQLDESKALHAQLRQNNKTLRDELRKVQSSAQLLERQRNPGVGYWASGTNPTNPASPSAPPSASPASVSSPPPAPAPTPAAPDAAASPSPAPSNEEEVNLEYLRNVILQFLEHKEMRPNLVRVLSVILRFTPQELRRLNAKLGT</sequence>
<dbReference type="STRING" id="105984.A0A427YB19"/>
<dbReference type="PANTHER" id="PTHR23157:SF25">
    <property type="entry name" value="GRIP AND COILED-COIL DOMAIN-CONTAINING PROTEIN 1"/>
    <property type="match status" value="1"/>
</dbReference>
<keyword evidence="4 6" id="KW-0175">Coiled coil</keyword>
<feature type="compositionally biased region" description="Basic residues" evidence="7">
    <location>
        <begin position="253"/>
        <end position="265"/>
    </location>
</feature>
<protein>
    <recommendedName>
        <fullName evidence="8">GRIP domain-containing protein</fullName>
    </recommendedName>
</protein>
<feature type="domain" description="GRIP" evidence="8">
    <location>
        <begin position="932"/>
        <end position="980"/>
    </location>
</feature>
<feature type="compositionally biased region" description="Low complexity" evidence="7">
    <location>
        <begin position="178"/>
        <end position="209"/>
    </location>
</feature>